<keyword evidence="3" id="KW-1185">Reference proteome</keyword>
<comment type="caution">
    <text evidence="2">The sequence shown here is derived from an EMBL/GenBank/DDBJ whole genome shotgun (WGS) entry which is preliminary data.</text>
</comment>
<dbReference type="EMBL" id="JBBNAE010000002">
    <property type="protein sequence ID" value="KAK9144455.1"/>
    <property type="molecule type" value="Genomic_DNA"/>
</dbReference>
<reference evidence="2 3" key="1">
    <citation type="submission" date="2024-01" db="EMBL/GenBank/DDBJ databases">
        <title>Genome assemblies of Stephania.</title>
        <authorList>
            <person name="Yang L."/>
        </authorList>
    </citation>
    <scope>NUCLEOTIDE SEQUENCE [LARGE SCALE GENOMIC DNA]</scope>
    <source>
        <strain evidence="2">QJT</strain>
        <tissue evidence="2">Leaf</tissue>
    </source>
</reference>
<dbReference type="Proteomes" id="UP001417504">
    <property type="component" value="Unassembled WGS sequence"/>
</dbReference>
<sequence>MTSISFSPSSASFSRNANVRSCKETSIVSSGSLQSSSIGVASFTSILSNGIALMVSTISFGELNLFLLHFS</sequence>
<accession>A0AAP0K343</accession>
<keyword evidence="1" id="KW-0812">Transmembrane</keyword>
<evidence type="ECO:0000256" key="1">
    <source>
        <dbReference type="SAM" id="Phobius"/>
    </source>
</evidence>
<keyword evidence="1" id="KW-0472">Membrane</keyword>
<proteinExistence type="predicted"/>
<gene>
    <name evidence="2" type="ORF">Sjap_004358</name>
</gene>
<protein>
    <submittedName>
        <fullName evidence="2">Uncharacterized protein</fullName>
    </submittedName>
</protein>
<organism evidence="2 3">
    <name type="scientific">Stephania japonica</name>
    <dbReference type="NCBI Taxonomy" id="461633"/>
    <lineage>
        <taxon>Eukaryota</taxon>
        <taxon>Viridiplantae</taxon>
        <taxon>Streptophyta</taxon>
        <taxon>Embryophyta</taxon>
        <taxon>Tracheophyta</taxon>
        <taxon>Spermatophyta</taxon>
        <taxon>Magnoliopsida</taxon>
        <taxon>Ranunculales</taxon>
        <taxon>Menispermaceae</taxon>
        <taxon>Menispermoideae</taxon>
        <taxon>Cissampelideae</taxon>
        <taxon>Stephania</taxon>
    </lineage>
</organism>
<keyword evidence="1" id="KW-1133">Transmembrane helix</keyword>
<evidence type="ECO:0000313" key="2">
    <source>
        <dbReference type="EMBL" id="KAK9144455.1"/>
    </source>
</evidence>
<evidence type="ECO:0000313" key="3">
    <source>
        <dbReference type="Proteomes" id="UP001417504"/>
    </source>
</evidence>
<name>A0AAP0K343_9MAGN</name>
<feature type="transmembrane region" description="Helical" evidence="1">
    <location>
        <begin position="46"/>
        <end position="68"/>
    </location>
</feature>
<dbReference type="AlphaFoldDB" id="A0AAP0K343"/>